<comment type="caution">
    <text evidence="2">The sequence shown here is derived from an EMBL/GenBank/DDBJ whole genome shotgun (WGS) entry which is preliminary data.</text>
</comment>
<dbReference type="PANTHER" id="PTHR37543:SF1">
    <property type="entry name" value="CCCH ZINC FINGER DNA BINDING PROTEIN (AFU_ORTHOLOGUE AFUA_5G12760)"/>
    <property type="match status" value="1"/>
</dbReference>
<organism evidence="2 3">
    <name type="scientific">Setomelanomma holmii</name>
    <dbReference type="NCBI Taxonomy" id="210430"/>
    <lineage>
        <taxon>Eukaryota</taxon>
        <taxon>Fungi</taxon>
        <taxon>Dikarya</taxon>
        <taxon>Ascomycota</taxon>
        <taxon>Pezizomycotina</taxon>
        <taxon>Dothideomycetes</taxon>
        <taxon>Pleosporomycetidae</taxon>
        <taxon>Pleosporales</taxon>
        <taxon>Pleosporineae</taxon>
        <taxon>Phaeosphaeriaceae</taxon>
        <taxon>Setomelanomma</taxon>
    </lineage>
</organism>
<reference evidence="2" key="1">
    <citation type="journal article" date="2020" name="Stud. Mycol.">
        <title>101 Dothideomycetes genomes: a test case for predicting lifestyles and emergence of pathogens.</title>
        <authorList>
            <person name="Haridas S."/>
            <person name="Albert R."/>
            <person name="Binder M."/>
            <person name="Bloem J."/>
            <person name="Labutti K."/>
            <person name="Salamov A."/>
            <person name="Andreopoulos B."/>
            <person name="Baker S."/>
            <person name="Barry K."/>
            <person name="Bills G."/>
            <person name="Bluhm B."/>
            <person name="Cannon C."/>
            <person name="Castanera R."/>
            <person name="Culley D."/>
            <person name="Daum C."/>
            <person name="Ezra D."/>
            <person name="Gonzalez J."/>
            <person name="Henrissat B."/>
            <person name="Kuo A."/>
            <person name="Liang C."/>
            <person name="Lipzen A."/>
            <person name="Lutzoni F."/>
            <person name="Magnuson J."/>
            <person name="Mondo S."/>
            <person name="Nolan M."/>
            <person name="Ohm R."/>
            <person name="Pangilinan J."/>
            <person name="Park H.-J."/>
            <person name="Ramirez L."/>
            <person name="Alfaro M."/>
            <person name="Sun H."/>
            <person name="Tritt A."/>
            <person name="Yoshinaga Y."/>
            <person name="Zwiers L.-H."/>
            <person name="Turgeon B."/>
            <person name="Goodwin S."/>
            <person name="Spatafora J."/>
            <person name="Crous P."/>
            <person name="Grigoriev I."/>
        </authorList>
    </citation>
    <scope>NUCLEOTIDE SEQUENCE</scope>
    <source>
        <strain evidence="2">CBS 110217</strain>
    </source>
</reference>
<evidence type="ECO:0000313" key="3">
    <source>
        <dbReference type="Proteomes" id="UP000799777"/>
    </source>
</evidence>
<name>A0A9P4HG84_9PLEO</name>
<keyword evidence="3" id="KW-1185">Reference proteome</keyword>
<dbReference type="EMBL" id="ML978169">
    <property type="protein sequence ID" value="KAF2033039.1"/>
    <property type="molecule type" value="Genomic_DNA"/>
</dbReference>
<sequence>MCDFVDAGNGKECSDEKIKENDANCERITLLKGPPFAHELADIEKKFHTVAFDSVFRREKLANVKRRVPFHLTPPRTPSAEYAVAAASASSIPSPPSATQQGSALNRRPTMSGVLQN</sequence>
<feature type="region of interest" description="Disordered" evidence="1">
    <location>
        <begin position="87"/>
        <end position="117"/>
    </location>
</feature>
<dbReference type="PANTHER" id="PTHR37543">
    <property type="entry name" value="CCCH ZINC FINGER DNA BINDING PROTEIN (AFU_ORTHOLOGUE AFUA_5G12760)"/>
    <property type="match status" value="1"/>
</dbReference>
<protein>
    <submittedName>
        <fullName evidence="2">Uncharacterized protein</fullName>
    </submittedName>
</protein>
<dbReference type="AlphaFoldDB" id="A0A9P4HG84"/>
<accession>A0A9P4HG84</accession>
<evidence type="ECO:0000313" key="2">
    <source>
        <dbReference type="EMBL" id="KAF2033039.1"/>
    </source>
</evidence>
<gene>
    <name evidence="2" type="ORF">EK21DRAFT_86760</name>
</gene>
<evidence type="ECO:0000256" key="1">
    <source>
        <dbReference type="SAM" id="MobiDB-lite"/>
    </source>
</evidence>
<dbReference type="Proteomes" id="UP000799777">
    <property type="component" value="Unassembled WGS sequence"/>
</dbReference>
<dbReference type="OrthoDB" id="3512845at2759"/>
<proteinExistence type="predicted"/>